<organism evidence="2 3">
    <name type="scientific">Psychroflexus halocasei</name>
    <dbReference type="NCBI Taxonomy" id="908615"/>
    <lineage>
        <taxon>Bacteria</taxon>
        <taxon>Pseudomonadati</taxon>
        <taxon>Bacteroidota</taxon>
        <taxon>Flavobacteriia</taxon>
        <taxon>Flavobacteriales</taxon>
        <taxon>Flavobacteriaceae</taxon>
        <taxon>Psychroflexus</taxon>
    </lineage>
</organism>
<reference evidence="2 3" key="1">
    <citation type="submission" date="2016-10" db="EMBL/GenBank/DDBJ databases">
        <authorList>
            <person name="de Groot N.N."/>
        </authorList>
    </citation>
    <scope>NUCLEOTIDE SEQUENCE [LARGE SCALE GENOMIC DNA]</scope>
    <source>
        <strain evidence="2 3">DSM 23581</strain>
    </source>
</reference>
<evidence type="ECO:0000259" key="1">
    <source>
        <dbReference type="Pfam" id="PF01882"/>
    </source>
</evidence>
<accession>A0A1H4D6T9</accession>
<feature type="domain" description="DUF58" evidence="1">
    <location>
        <begin position="43"/>
        <end position="248"/>
    </location>
</feature>
<keyword evidence="3" id="KW-1185">Reference proteome</keyword>
<dbReference type="PANTHER" id="PTHR33608">
    <property type="entry name" value="BLL2464 PROTEIN"/>
    <property type="match status" value="1"/>
</dbReference>
<sequence length="299" mass="35411">MLKTSIDLKHFDFKVNRIVEGFISGFHKSPFHGFSSEFAEHKFYNQGDSTKHIDWKLFARTEKLYIKKFQDDTNLRCHFILDVSSSMYMESKSNNHSPDNKIEFSALSIASICKLLINQRDAFGLSFFDQELKLFLDEKNSQKHYRLLEHKLVSVISDKGSFNETDFYSNFEFIANKIHQRSVVVLFSDMLSDKRDELIDALKLFKHKKAKVILFHVLDFQQEVDFNFKNKAVKFKDLESNQAIQVFTDLYQTSYQNYMKNYINELKLVCLRYKISYVEADINEGYQKILESYFVENQK</sequence>
<proteinExistence type="predicted"/>
<dbReference type="Pfam" id="PF01882">
    <property type="entry name" value="DUF58"/>
    <property type="match status" value="1"/>
</dbReference>
<dbReference type="InterPro" id="IPR036465">
    <property type="entry name" value="vWFA_dom_sf"/>
</dbReference>
<dbReference type="Gene3D" id="3.40.50.410">
    <property type="entry name" value="von Willebrand factor, type A domain"/>
    <property type="match status" value="1"/>
</dbReference>
<protein>
    <recommendedName>
        <fullName evidence="1">DUF58 domain-containing protein</fullName>
    </recommendedName>
</protein>
<dbReference type="PANTHER" id="PTHR33608:SF7">
    <property type="entry name" value="DUF58 DOMAIN-CONTAINING PROTEIN"/>
    <property type="match status" value="1"/>
</dbReference>
<dbReference type="RefSeq" id="WP_093245200.1">
    <property type="nucleotide sequence ID" value="NZ_FNQF01000010.1"/>
</dbReference>
<dbReference type="AlphaFoldDB" id="A0A1H4D6T9"/>
<name>A0A1H4D6T9_9FLAO</name>
<dbReference type="Proteomes" id="UP000198820">
    <property type="component" value="Unassembled WGS sequence"/>
</dbReference>
<dbReference type="STRING" id="908615.SAMN05421540_1103"/>
<dbReference type="EMBL" id="FNQF01000010">
    <property type="protein sequence ID" value="SEA68573.1"/>
    <property type="molecule type" value="Genomic_DNA"/>
</dbReference>
<gene>
    <name evidence="2" type="ORF">SAMN05421540_1103</name>
</gene>
<dbReference type="InterPro" id="IPR002881">
    <property type="entry name" value="DUF58"/>
</dbReference>
<dbReference type="SUPFAM" id="SSF53300">
    <property type="entry name" value="vWA-like"/>
    <property type="match status" value="1"/>
</dbReference>
<evidence type="ECO:0000313" key="3">
    <source>
        <dbReference type="Proteomes" id="UP000198820"/>
    </source>
</evidence>
<evidence type="ECO:0000313" key="2">
    <source>
        <dbReference type="EMBL" id="SEA68573.1"/>
    </source>
</evidence>